<dbReference type="RefSeq" id="WP_184191787.1">
    <property type="nucleotide sequence ID" value="NZ_JACHLE010000007.1"/>
</dbReference>
<dbReference type="EMBL" id="JACHLE010000007">
    <property type="protein sequence ID" value="MBB4808133.1"/>
    <property type="molecule type" value="Genomic_DNA"/>
</dbReference>
<dbReference type="AlphaFoldDB" id="A0A840KKW3"/>
<proteinExistence type="predicted"/>
<keyword evidence="1" id="KW-0472">Membrane</keyword>
<feature type="transmembrane region" description="Helical" evidence="1">
    <location>
        <begin position="7"/>
        <end position="26"/>
    </location>
</feature>
<keyword evidence="1" id="KW-1133">Transmembrane helix</keyword>
<reference evidence="2 3" key="1">
    <citation type="submission" date="2020-08" db="EMBL/GenBank/DDBJ databases">
        <title>Functional genomics of gut bacteria from endangered species of beetles.</title>
        <authorList>
            <person name="Carlos-Shanley C."/>
        </authorList>
    </citation>
    <scope>NUCLEOTIDE SEQUENCE [LARGE SCALE GENOMIC DNA]</scope>
    <source>
        <strain evidence="2 3">S00151</strain>
    </source>
</reference>
<evidence type="ECO:0000256" key="1">
    <source>
        <dbReference type="SAM" id="Phobius"/>
    </source>
</evidence>
<evidence type="ECO:0000313" key="2">
    <source>
        <dbReference type="EMBL" id="MBB4808133.1"/>
    </source>
</evidence>
<name>A0A840KKW3_9FLAO</name>
<protein>
    <submittedName>
        <fullName evidence="2">Glucan phosphoethanolaminetransferase (Alkaline phosphatase superfamily)</fullName>
    </submittedName>
</protein>
<accession>A0A840KKW3</accession>
<dbReference type="Proteomes" id="UP000592180">
    <property type="component" value="Unassembled WGS sequence"/>
</dbReference>
<evidence type="ECO:0000313" key="3">
    <source>
        <dbReference type="Proteomes" id="UP000592180"/>
    </source>
</evidence>
<comment type="caution">
    <text evidence="2">The sequence shown here is derived from an EMBL/GenBank/DDBJ whole genome shotgun (WGS) entry which is preliminary data.</text>
</comment>
<dbReference type="GO" id="GO:0016740">
    <property type="term" value="F:transferase activity"/>
    <property type="evidence" value="ECO:0007669"/>
    <property type="project" value="UniProtKB-KW"/>
</dbReference>
<keyword evidence="3" id="KW-1185">Reference proteome</keyword>
<feature type="transmembrane region" description="Helical" evidence="1">
    <location>
        <begin position="38"/>
        <end position="63"/>
    </location>
</feature>
<organism evidence="2 3">
    <name type="scientific">Chryseobacterium defluvii</name>
    <dbReference type="NCBI Taxonomy" id="160396"/>
    <lineage>
        <taxon>Bacteria</taxon>
        <taxon>Pseudomonadati</taxon>
        <taxon>Bacteroidota</taxon>
        <taxon>Flavobacteriia</taxon>
        <taxon>Flavobacteriales</taxon>
        <taxon>Weeksellaceae</taxon>
        <taxon>Chryseobacterium group</taxon>
        <taxon>Chryseobacterium</taxon>
    </lineage>
</organism>
<keyword evidence="1" id="KW-0812">Transmembrane</keyword>
<keyword evidence="2" id="KW-0808">Transferase</keyword>
<sequence>MKNKLNYILLTSSGLCLLYILFLVYYSSYSEKNNIINFFAEILTIPVILVTAALFIFNILNLAKHRFQQAALNVVSLFLNIVTFAIMFFAK</sequence>
<gene>
    <name evidence="2" type="ORF">HNP38_003473</name>
</gene>
<feature type="transmembrane region" description="Helical" evidence="1">
    <location>
        <begin position="70"/>
        <end position="90"/>
    </location>
</feature>